<dbReference type="EMBL" id="MF600313">
    <property type="protein sequence ID" value="AVN58332.1"/>
    <property type="molecule type" value="Genomic_DNA"/>
</dbReference>
<evidence type="ECO:0000313" key="2">
    <source>
        <dbReference type="EMBL" id="AVN58332.1"/>
    </source>
</evidence>
<proteinExistence type="predicted"/>
<feature type="region of interest" description="Disordered" evidence="1">
    <location>
        <begin position="17"/>
        <end position="41"/>
    </location>
</feature>
<evidence type="ECO:0000256" key="1">
    <source>
        <dbReference type="SAM" id="MobiDB-lite"/>
    </source>
</evidence>
<accession>A0A343VR08</accession>
<feature type="compositionally biased region" description="Pro residues" evidence="1">
    <location>
        <begin position="29"/>
        <end position="41"/>
    </location>
</feature>
<organism evidence="2">
    <name type="scientific">Mycolicibacterium sp. CBMA 213</name>
    <dbReference type="NCBI Taxonomy" id="1968788"/>
    <lineage>
        <taxon>Bacteria</taxon>
        <taxon>Bacillati</taxon>
        <taxon>Actinomycetota</taxon>
        <taxon>Actinomycetes</taxon>
        <taxon>Mycobacteriales</taxon>
        <taxon>Mycobacteriaceae</taxon>
        <taxon>Mycolicibacterium</taxon>
    </lineage>
</organism>
<keyword evidence="2" id="KW-0614">Plasmid</keyword>
<sequence length="41" mass="4383">MVVDIEPGLAIVRDAQSIHGHTDTLRLTPIPPARSPSAPRP</sequence>
<reference evidence="2" key="1">
    <citation type="journal article" date="2018" name="Front. Microbiol.">
        <title>Beyond the Limits: tRNA Array Units in Mycobacterium Genomes.</title>
        <authorList>
            <person name="Morgado S.M."/>
            <person name="Vicente A.C."/>
        </authorList>
    </citation>
    <scope>NUCLEOTIDE SEQUENCE</scope>
    <source>
        <strain evidence="2">CBMA 213</strain>
        <plasmid evidence="2">pCBMA213_1</plasmid>
    </source>
</reference>
<gene>
    <name evidence="2" type="ORF">B5P44_p00037</name>
</gene>
<dbReference type="AlphaFoldDB" id="A0A343VR08"/>
<protein>
    <submittedName>
        <fullName evidence="2">Uncharacterized protein</fullName>
    </submittedName>
</protein>
<geneLocation type="plasmid" evidence="2">
    <name>pCBMA213_1</name>
</geneLocation>
<name>A0A343VR08_9MYCO</name>